<dbReference type="OrthoDB" id="10042665at2759"/>
<proteinExistence type="predicted"/>
<dbReference type="EMBL" id="MU253766">
    <property type="protein sequence ID" value="KAG9247665.1"/>
    <property type="molecule type" value="Genomic_DNA"/>
</dbReference>
<gene>
    <name evidence="1" type="ORF">BJ878DRAFT_153209</name>
</gene>
<sequence>MYPNGVVSVFLRIMENCQGIMLLRTNRVTEFDPAALSRIHLKLKYGDLSADAKSEV</sequence>
<organism evidence="1 2">
    <name type="scientific">Calycina marina</name>
    <dbReference type="NCBI Taxonomy" id="1763456"/>
    <lineage>
        <taxon>Eukaryota</taxon>
        <taxon>Fungi</taxon>
        <taxon>Dikarya</taxon>
        <taxon>Ascomycota</taxon>
        <taxon>Pezizomycotina</taxon>
        <taxon>Leotiomycetes</taxon>
        <taxon>Helotiales</taxon>
        <taxon>Pezizellaceae</taxon>
        <taxon>Calycina</taxon>
    </lineage>
</organism>
<evidence type="ECO:0000313" key="2">
    <source>
        <dbReference type="Proteomes" id="UP000887226"/>
    </source>
</evidence>
<evidence type="ECO:0000313" key="1">
    <source>
        <dbReference type="EMBL" id="KAG9247665.1"/>
    </source>
</evidence>
<dbReference type="PANTHER" id="PTHR46411:SF3">
    <property type="entry name" value="AAA+ ATPASE DOMAIN-CONTAINING PROTEIN"/>
    <property type="match status" value="1"/>
</dbReference>
<dbReference type="Proteomes" id="UP000887226">
    <property type="component" value="Unassembled WGS sequence"/>
</dbReference>
<reference evidence="1" key="1">
    <citation type="journal article" date="2021" name="IMA Fungus">
        <title>Genomic characterization of three marine fungi, including Emericellopsis atlantica sp. nov. with signatures of a generalist lifestyle and marine biomass degradation.</title>
        <authorList>
            <person name="Hagestad O.C."/>
            <person name="Hou L."/>
            <person name="Andersen J.H."/>
            <person name="Hansen E.H."/>
            <person name="Altermark B."/>
            <person name="Li C."/>
            <person name="Kuhnert E."/>
            <person name="Cox R.J."/>
            <person name="Crous P.W."/>
            <person name="Spatafora J.W."/>
            <person name="Lail K."/>
            <person name="Amirebrahimi M."/>
            <person name="Lipzen A."/>
            <person name="Pangilinan J."/>
            <person name="Andreopoulos W."/>
            <person name="Hayes R.D."/>
            <person name="Ng V."/>
            <person name="Grigoriev I.V."/>
            <person name="Jackson S.A."/>
            <person name="Sutton T.D.S."/>
            <person name="Dobson A.D.W."/>
            <person name="Rama T."/>
        </authorList>
    </citation>
    <scope>NUCLEOTIDE SEQUENCE</scope>
    <source>
        <strain evidence="1">TRa3180A</strain>
    </source>
</reference>
<dbReference type="AlphaFoldDB" id="A0A9P8CIB3"/>
<keyword evidence="2" id="KW-1185">Reference proteome</keyword>
<dbReference type="InterPro" id="IPR027417">
    <property type="entry name" value="P-loop_NTPase"/>
</dbReference>
<name>A0A9P8CIB3_9HELO</name>
<dbReference type="SUPFAM" id="SSF52540">
    <property type="entry name" value="P-loop containing nucleoside triphosphate hydrolases"/>
    <property type="match status" value="1"/>
</dbReference>
<dbReference type="PANTHER" id="PTHR46411">
    <property type="entry name" value="FAMILY ATPASE, PUTATIVE-RELATED"/>
    <property type="match status" value="1"/>
</dbReference>
<accession>A0A9P8CIB3</accession>
<comment type="caution">
    <text evidence="1">The sequence shown here is derived from an EMBL/GenBank/DDBJ whole genome shotgun (WGS) entry which is preliminary data.</text>
</comment>
<protein>
    <submittedName>
        <fullName evidence="1">Uncharacterized protein</fullName>
    </submittedName>
</protein>